<keyword evidence="1" id="KW-0812">Transmembrane</keyword>
<organism evidence="2 3">
    <name type="scientific">Persephonella marina (strain DSM 14350 / EX-H1)</name>
    <dbReference type="NCBI Taxonomy" id="123214"/>
    <lineage>
        <taxon>Bacteria</taxon>
        <taxon>Pseudomonadati</taxon>
        <taxon>Aquificota</taxon>
        <taxon>Aquificia</taxon>
        <taxon>Aquificales</taxon>
        <taxon>Hydrogenothermaceae</taxon>
        <taxon>Persephonella</taxon>
    </lineage>
</organism>
<proteinExistence type="predicted"/>
<evidence type="ECO:0000256" key="1">
    <source>
        <dbReference type="SAM" id="Phobius"/>
    </source>
</evidence>
<dbReference type="AlphaFoldDB" id="C0QUK4"/>
<protein>
    <submittedName>
        <fullName evidence="2">Uncharacterized protein</fullName>
    </submittedName>
</protein>
<dbReference type="PaxDb" id="123214-PERMA_0580"/>
<dbReference type="EMBL" id="CP001230">
    <property type="protein sequence ID" value="ACO04727.1"/>
    <property type="molecule type" value="Genomic_DNA"/>
</dbReference>
<dbReference type="OrthoDB" id="1185083at2"/>
<name>C0QUK4_PERMH</name>
<feature type="transmembrane region" description="Helical" evidence="1">
    <location>
        <begin position="12"/>
        <end position="31"/>
    </location>
</feature>
<dbReference type="STRING" id="123214.PERMA_0580"/>
<evidence type="ECO:0000313" key="3">
    <source>
        <dbReference type="Proteomes" id="UP000001366"/>
    </source>
</evidence>
<keyword evidence="1" id="KW-0472">Membrane</keyword>
<dbReference type="Proteomes" id="UP000001366">
    <property type="component" value="Chromosome"/>
</dbReference>
<reference evidence="2 3" key="1">
    <citation type="journal article" date="2009" name="J. Bacteriol.">
        <title>Complete and draft genome sequences of six members of the Aquificales.</title>
        <authorList>
            <person name="Reysenbach A.L."/>
            <person name="Hamamura N."/>
            <person name="Podar M."/>
            <person name="Griffiths E."/>
            <person name="Ferreira S."/>
            <person name="Hochstein R."/>
            <person name="Heidelberg J."/>
            <person name="Johnson J."/>
            <person name="Mead D."/>
            <person name="Pohorille A."/>
            <person name="Sarmiento M."/>
            <person name="Schweighofer K."/>
            <person name="Seshadri R."/>
            <person name="Voytek M.A."/>
        </authorList>
    </citation>
    <scope>NUCLEOTIDE SEQUENCE [LARGE SCALE GENOMIC DNA]</scope>
    <source>
        <strain evidence="3">DSM 14350 / EX-H1</strain>
    </source>
</reference>
<keyword evidence="3" id="KW-1185">Reference proteome</keyword>
<dbReference type="RefSeq" id="WP_012676963.1">
    <property type="nucleotide sequence ID" value="NC_012440.1"/>
</dbReference>
<gene>
    <name evidence="2" type="ordered locus">PERMA_0580</name>
</gene>
<accession>C0QUK4</accession>
<dbReference type="KEGG" id="pmx:PERMA_0580"/>
<keyword evidence="1" id="KW-1133">Transmembrane helix</keyword>
<sequence length="332" mass="38744">MNGRNRSGFKGRFLFIFIFLTVTLFSIDNFIPVKKITISPVSDRSFKNPYFKYEIVYGLKTYRSGSSLITEKDILNSLENTGINYVFLTDKKESIFEGKYGRYYIFDKKLEECKEILNPENLKITPLNFITYIKFLLWYPFNKDIAYNNIWKLYSEDIFFKNFNPEKDKCFVGGVHGKISIRTIDTTFPDLKHQIMLVKNDVFLEERLIDQLYSAKLDLYLSMDSGKVITTLYHDPGLEIYVRTDEGFFTVGDLIDIHLNPEIYISTKPGKFITAVYKNGKVIGYFPPGNVYIKPENPGYYNIIVFSYSFKLPFNIFLGFRPVAFSNGIFIK</sequence>
<evidence type="ECO:0000313" key="2">
    <source>
        <dbReference type="EMBL" id="ACO04727.1"/>
    </source>
</evidence>
<dbReference type="HOGENOM" id="CLU_836383_0_0_0"/>